<dbReference type="AlphaFoldDB" id="A0A8D1LI72"/>
<name>A0A8D1LI72_PIG</name>
<feature type="transmembrane region" description="Helical" evidence="1">
    <location>
        <begin position="144"/>
        <end position="165"/>
    </location>
</feature>
<accession>A0A8D1LI72</accession>
<evidence type="ECO:0000256" key="1">
    <source>
        <dbReference type="SAM" id="Phobius"/>
    </source>
</evidence>
<feature type="transmembrane region" description="Helical" evidence="1">
    <location>
        <begin position="66"/>
        <end position="90"/>
    </location>
</feature>
<protein>
    <submittedName>
        <fullName evidence="2">Uncharacterized protein</fullName>
    </submittedName>
</protein>
<keyword evidence="1" id="KW-0472">Membrane</keyword>
<sequence>MRVHVSLLRKVLSGYMPKTGISGSYGSSVYRFLRYLHTGLDSGCTSLHSHQQCRRVPFSPHPPQHLLMMAILTGVRWYLMEVLIFISLIIRDVEHFFMLLLAICRSSLEKCLFRSFAHFSIGLLAFVLLSCISCLYILEIKSLSVASFETIFSHSISCLFVFFWVSFAVQKLVSLIRTHWFIFAFISVALGDRPEKTFVRLMSENVLPMFSSRSLMVSCLIFKSFSHFEFIFMHGVRVCRT</sequence>
<dbReference type="Proteomes" id="UP000694571">
    <property type="component" value="Unplaced"/>
</dbReference>
<reference evidence="2" key="1">
    <citation type="submission" date="2025-08" db="UniProtKB">
        <authorList>
            <consortium name="Ensembl"/>
        </authorList>
    </citation>
    <scope>IDENTIFICATION</scope>
</reference>
<feature type="transmembrane region" description="Helical" evidence="1">
    <location>
        <begin position="111"/>
        <end position="138"/>
    </location>
</feature>
<dbReference type="Ensembl" id="ENSSSCT00050020713.1">
    <property type="protein sequence ID" value="ENSSSCP00050008655.1"/>
    <property type="gene ID" value="ENSSSCG00050015288.1"/>
</dbReference>
<feature type="transmembrane region" description="Helical" evidence="1">
    <location>
        <begin position="172"/>
        <end position="190"/>
    </location>
</feature>
<keyword evidence="1" id="KW-0812">Transmembrane</keyword>
<evidence type="ECO:0000313" key="3">
    <source>
        <dbReference type="Proteomes" id="UP000694571"/>
    </source>
</evidence>
<proteinExistence type="predicted"/>
<organism evidence="2 3">
    <name type="scientific">Sus scrofa</name>
    <name type="common">Pig</name>
    <dbReference type="NCBI Taxonomy" id="9823"/>
    <lineage>
        <taxon>Eukaryota</taxon>
        <taxon>Metazoa</taxon>
        <taxon>Chordata</taxon>
        <taxon>Craniata</taxon>
        <taxon>Vertebrata</taxon>
        <taxon>Euteleostomi</taxon>
        <taxon>Mammalia</taxon>
        <taxon>Eutheria</taxon>
        <taxon>Laurasiatheria</taxon>
        <taxon>Artiodactyla</taxon>
        <taxon>Suina</taxon>
        <taxon>Suidae</taxon>
        <taxon>Sus</taxon>
    </lineage>
</organism>
<evidence type="ECO:0000313" key="2">
    <source>
        <dbReference type="Ensembl" id="ENSSSCP00050008655.1"/>
    </source>
</evidence>
<keyword evidence="1" id="KW-1133">Transmembrane helix</keyword>